<name>A0A922L2Y2_DERFA</name>
<proteinExistence type="predicted"/>
<dbReference type="PROSITE" id="PS00626">
    <property type="entry name" value="RCC1_2"/>
    <property type="match status" value="1"/>
</dbReference>
<dbReference type="InterPro" id="IPR000408">
    <property type="entry name" value="Reg_chr_condens"/>
</dbReference>
<gene>
    <name evidence="5" type="primary">RCBTB2_11</name>
    <name evidence="5" type="ORF">DERF_011864</name>
</gene>
<evidence type="ECO:0000256" key="3">
    <source>
        <dbReference type="PROSITE-ProRule" id="PRU00235"/>
    </source>
</evidence>
<dbReference type="Pfam" id="PF00651">
    <property type="entry name" value="BTB"/>
    <property type="match status" value="2"/>
</dbReference>
<feature type="domain" description="BTB" evidence="4">
    <location>
        <begin position="371"/>
        <end position="436"/>
    </location>
</feature>
<protein>
    <submittedName>
        <fullName evidence="5">RCC1 and BTB domain-containing protein 2</fullName>
    </submittedName>
</protein>
<feature type="domain" description="BTB" evidence="4">
    <location>
        <begin position="812"/>
        <end position="877"/>
    </location>
</feature>
<keyword evidence="2" id="KW-0677">Repeat</keyword>
<feature type="repeat" description="RCC1" evidence="3">
    <location>
        <begin position="677"/>
        <end position="725"/>
    </location>
</feature>
<dbReference type="InterPro" id="IPR011333">
    <property type="entry name" value="SKP1/BTB/POZ_sf"/>
</dbReference>
<dbReference type="InterPro" id="IPR009091">
    <property type="entry name" value="RCC1/BLIP-II"/>
</dbReference>
<dbReference type="PANTHER" id="PTHR45982">
    <property type="entry name" value="REGULATOR OF CHROMOSOME CONDENSATION"/>
    <property type="match status" value="1"/>
</dbReference>
<dbReference type="PROSITE" id="PS50012">
    <property type="entry name" value="RCC1_3"/>
    <property type="match status" value="2"/>
</dbReference>
<keyword evidence="6" id="KW-1185">Reference proteome</keyword>
<sequence>MARSATEITDINLFQDDFKKIDQKFLTSVVSIIRIFIYENYNLKKQFLLMTKDATYAYGELICSSLSLEHDISKPQRISCLDHMKIVQVDYGSNFVAILTDDGRVYLASNDSNWKTDKTFRLISNDNDRFKMIACGGKHLLLLRQDGHVFAIGNISYCFSFINAKLPYESMIHIDNLENVKFIACGKYHNFLITNKGDIYSWGLNDFGQLGLGDRKNRDTPCLVAFPNDDSINIRIKEIVAGDRHSLFLFENGQLWGCGFNYNGELGLGNRRSKLAKIPIGNLQQIKCSKIHNVSLAYDGSSYYAWGKTKYDKWLLPKKLDGHPTSFASASVQVLNSPITFGLTSTLYEFGSHDSISYKSIVKLFDNQDNYDVKFIIDNKHIKACKCYLKSASEYYGRMFSGNWSENDQVIITDYSYETYYAYIRMLHTGKIPINHQNITELVDLANCYGDESLMKYCATFIRNDLDEQTIPKYLPLINKYEMIEFDLNEQTMSMYFSLIEKYEMKKLYDKHTYLIIEQTTINVVSGPSYPQPELRLTFTYFINILCLKFQFLNCFLKCFSSSTMARSPIESIDFKLFQDDFKNIDQKFLQSVVSIFIIFNYEKSKLKKEFLMMTEKATYAYGEEICSWLSLKHDMTKPQRISLFNDFGQLGLGDEEDRDIPYLVAFSDPDSTRIKNIVCGCGSNYNGVLGLGDTEIRSTPTKIPIENVKQIACSKFDSFLLANDGSSYYAWGKAKYRKWSSPKRFDDHPTGELGLGDENNRSILTKIPIENVQQIACSIFNSFSLVYDGSSYYAWGETKHDPNWSSPRKLNDSHSSFAYASVQSGKFYLKSVSKYYRRMFSGNWSENDQVIINDYSYEAYYAYIRMLHTGKIHINRQNITELVDLANCYGDERLMEYCQTFIRSDLNAQTMTTHLPLIIKYKMKEFYYELSHIAIEQVLPTIFGKTMKILLNFSIGIVMIFEAKNWNGKNQREKNVAMSQGLIFRAR</sequence>
<dbReference type="SUPFAM" id="SSF50985">
    <property type="entry name" value="RCC1/BLIP-II"/>
    <property type="match status" value="2"/>
</dbReference>
<evidence type="ECO:0000313" key="6">
    <source>
        <dbReference type="Proteomes" id="UP000790347"/>
    </source>
</evidence>
<evidence type="ECO:0000256" key="1">
    <source>
        <dbReference type="ARBA" id="ARBA00022658"/>
    </source>
</evidence>
<dbReference type="Gene3D" id="2.130.10.30">
    <property type="entry name" value="Regulator of chromosome condensation 1/beta-lactamase-inhibitor protein II"/>
    <property type="match status" value="2"/>
</dbReference>
<reference evidence="5" key="2">
    <citation type="journal article" date="2022" name="Res Sq">
        <title>Comparative Genomics Reveals Insights into the Divergent Evolution of Astigmatic Mites and Household Pest Adaptations.</title>
        <authorList>
            <person name="Xiong Q."/>
            <person name="Wan A.T.-Y."/>
            <person name="Liu X.-Y."/>
            <person name="Fung C.S.-H."/>
            <person name="Xiao X."/>
            <person name="Malainual N."/>
            <person name="Hou J."/>
            <person name="Wang L."/>
            <person name="Wang M."/>
            <person name="Yang K."/>
            <person name="Cui Y."/>
            <person name="Leung E."/>
            <person name="Nong W."/>
            <person name="Shin S.-K."/>
            <person name="Au S."/>
            <person name="Jeong K.Y."/>
            <person name="Chew F.T."/>
            <person name="Hui J."/>
            <person name="Leung T.F."/>
            <person name="Tungtrongchitr A."/>
            <person name="Zhong N."/>
            <person name="Liu Z."/>
            <person name="Tsui S."/>
        </authorList>
    </citation>
    <scope>NUCLEOTIDE SEQUENCE</scope>
    <source>
        <strain evidence="5">Derf</strain>
        <tissue evidence="5">Whole organism</tissue>
    </source>
</reference>
<dbReference type="InterPro" id="IPR051553">
    <property type="entry name" value="Ran_GTPase-activating"/>
</dbReference>
<dbReference type="Proteomes" id="UP000790347">
    <property type="component" value="Unassembled WGS sequence"/>
</dbReference>
<dbReference type="Pfam" id="PF25390">
    <property type="entry name" value="WD40_RLD"/>
    <property type="match status" value="1"/>
</dbReference>
<keyword evidence="1" id="KW-0344">Guanine-nucleotide releasing factor</keyword>
<accession>A0A922L2Y2</accession>
<dbReference type="InterPro" id="IPR058923">
    <property type="entry name" value="RCC1-like_dom"/>
</dbReference>
<evidence type="ECO:0000256" key="2">
    <source>
        <dbReference type="ARBA" id="ARBA00022737"/>
    </source>
</evidence>
<organism evidence="5 6">
    <name type="scientific">Dermatophagoides farinae</name>
    <name type="common">American house dust mite</name>
    <dbReference type="NCBI Taxonomy" id="6954"/>
    <lineage>
        <taxon>Eukaryota</taxon>
        <taxon>Metazoa</taxon>
        <taxon>Ecdysozoa</taxon>
        <taxon>Arthropoda</taxon>
        <taxon>Chelicerata</taxon>
        <taxon>Arachnida</taxon>
        <taxon>Acari</taxon>
        <taxon>Acariformes</taxon>
        <taxon>Sarcoptiformes</taxon>
        <taxon>Astigmata</taxon>
        <taxon>Psoroptidia</taxon>
        <taxon>Analgoidea</taxon>
        <taxon>Pyroglyphidae</taxon>
        <taxon>Dermatophagoidinae</taxon>
        <taxon>Dermatophagoides</taxon>
    </lineage>
</organism>
<evidence type="ECO:0000313" key="5">
    <source>
        <dbReference type="EMBL" id="KAH9500988.1"/>
    </source>
</evidence>
<dbReference type="PANTHER" id="PTHR45982:SF1">
    <property type="entry name" value="REGULATOR OF CHROMOSOME CONDENSATION"/>
    <property type="match status" value="1"/>
</dbReference>
<dbReference type="InterPro" id="IPR000210">
    <property type="entry name" value="BTB/POZ_dom"/>
</dbReference>
<dbReference type="PROSITE" id="PS50097">
    <property type="entry name" value="BTB"/>
    <property type="match status" value="2"/>
</dbReference>
<dbReference type="Gene3D" id="3.30.710.10">
    <property type="entry name" value="Potassium Channel Kv1.1, Chain A"/>
    <property type="match status" value="2"/>
</dbReference>
<dbReference type="AlphaFoldDB" id="A0A922L2Y2"/>
<dbReference type="SMART" id="SM00225">
    <property type="entry name" value="BTB"/>
    <property type="match status" value="2"/>
</dbReference>
<feature type="repeat" description="RCC1" evidence="3">
    <location>
        <begin position="197"/>
        <end position="252"/>
    </location>
</feature>
<evidence type="ECO:0000259" key="4">
    <source>
        <dbReference type="PROSITE" id="PS50097"/>
    </source>
</evidence>
<comment type="caution">
    <text evidence="5">The sequence shown here is derived from an EMBL/GenBank/DDBJ whole genome shotgun (WGS) entry which is preliminary data.</text>
</comment>
<dbReference type="EMBL" id="ASGP02000006">
    <property type="protein sequence ID" value="KAH9500988.1"/>
    <property type="molecule type" value="Genomic_DNA"/>
</dbReference>
<reference evidence="5" key="1">
    <citation type="submission" date="2013-05" db="EMBL/GenBank/DDBJ databases">
        <authorList>
            <person name="Yim A.K.Y."/>
            <person name="Chan T.F."/>
            <person name="Ji K.M."/>
            <person name="Liu X.Y."/>
            <person name="Zhou J.W."/>
            <person name="Li R.Q."/>
            <person name="Yang K.Y."/>
            <person name="Li J."/>
            <person name="Li M."/>
            <person name="Law P.T.W."/>
            <person name="Wu Y.L."/>
            <person name="Cai Z.L."/>
            <person name="Qin H."/>
            <person name="Bao Y."/>
            <person name="Leung R.K.K."/>
            <person name="Ng P.K.S."/>
            <person name="Zou J."/>
            <person name="Zhong X.J."/>
            <person name="Ran P.X."/>
            <person name="Zhong N.S."/>
            <person name="Liu Z.G."/>
            <person name="Tsui S.K.W."/>
        </authorList>
    </citation>
    <scope>NUCLEOTIDE SEQUENCE</scope>
    <source>
        <strain evidence="5">Derf</strain>
        <tissue evidence="5">Whole organism</tissue>
    </source>
</reference>
<dbReference type="SUPFAM" id="SSF54695">
    <property type="entry name" value="POZ domain"/>
    <property type="match status" value="2"/>
</dbReference>
<dbReference type="Pfam" id="PF00415">
    <property type="entry name" value="RCC1"/>
    <property type="match status" value="1"/>
</dbReference>